<dbReference type="EMBL" id="JAUYZG010000014">
    <property type="protein sequence ID" value="KAK2889405.1"/>
    <property type="molecule type" value="Genomic_DNA"/>
</dbReference>
<reference evidence="1" key="1">
    <citation type="submission" date="2023-08" db="EMBL/GenBank/DDBJ databases">
        <title>Chromosome-level Genome Assembly of mud carp (Cirrhinus molitorella).</title>
        <authorList>
            <person name="Liu H."/>
        </authorList>
    </citation>
    <scope>NUCLEOTIDE SEQUENCE</scope>
    <source>
        <strain evidence="1">Prfri</strain>
        <tissue evidence="1">Muscle</tissue>
    </source>
</reference>
<accession>A0AA88TK28</accession>
<gene>
    <name evidence="1" type="ORF">Q8A67_014780</name>
</gene>
<dbReference type="Proteomes" id="UP001187343">
    <property type="component" value="Unassembled WGS sequence"/>
</dbReference>
<dbReference type="AlphaFoldDB" id="A0AA88TK28"/>
<keyword evidence="2" id="KW-1185">Reference proteome</keyword>
<comment type="caution">
    <text evidence="1">The sequence shown here is derived from an EMBL/GenBank/DDBJ whole genome shotgun (WGS) entry which is preliminary data.</text>
</comment>
<evidence type="ECO:0000313" key="2">
    <source>
        <dbReference type="Proteomes" id="UP001187343"/>
    </source>
</evidence>
<organism evidence="1 2">
    <name type="scientific">Cirrhinus molitorella</name>
    <name type="common">mud carp</name>
    <dbReference type="NCBI Taxonomy" id="172907"/>
    <lineage>
        <taxon>Eukaryota</taxon>
        <taxon>Metazoa</taxon>
        <taxon>Chordata</taxon>
        <taxon>Craniata</taxon>
        <taxon>Vertebrata</taxon>
        <taxon>Euteleostomi</taxon>
        <taxon>Actinopterygii</taxon>
        <taxon>Neopterygii</taxon>
        <taxon>Teleostei</taxon>
        <taxon>Ostariophysi</taxon>
        <taxon>Cypriniformes</taxon>
        <taxon>Cyprinidae</taxon>
        <taxon>Labeoninae</taxon>
        <taxon>Labeonini</taxon>
        <taxon>Cirrhinus</taxon>
    </lineage>
</organism>
<protein>
    <submittedName>
        <fullName evidence="1">Uncharacterized protein</fullName>
    </submittedName>
</protein>
<proteinExistence type="predicted"/>
<sequence>MVKTYVLREPVRDLKKFAALRLNRDERESSEKVPRVWYRTGSQKLTEVSRRGERRCRDTVQISGAQSV</sequence>
<name>A0AA88TK28_9TELE</name>
<evidence type="ECO:0000313" key="1">
    <source>
        <dbReference type="EMBL" id="KAK2889405.1"/>
    </source>
</evidence>